<sequence>MANSGYPSTPQVYMPEKERRSKLGFEPANEDVRMIAQPQSAAEGPLNLRTLMFRKDTYYWILIICHCLRAVLYIASYAFMKWGQVAREFKSLKMDDSEKAESMILVSGLFAFTVMSLCLVVQMASKDTLQPQALLQHEQHEKDSIPRKVVEQSGASYQRLSYYRILVFSQTFLFVFSASLLIERSAMDRDVGSRDTVYSLAGVLGGSLVGMLGAMSLLVSHKNGTKTRLTAIYHSGTSSGLSVSCGAITPTFFMLPFIKDYLGGAFAMDVFKSLTISIVVGLSLVTAIFSNKASVLTEKCAKRALGAELVDNLSPRFRLPAWFFATTLEDDEGEGVA</sequence>
<protein>
    <submittedName>
        <fullName evidence="2">Uncharacterized protein</fullName>
    </submittedName>
</protein>
<name>A0A8H4QEH3_9AGAR</name>
<feature type="transmembrane region" description="Helical" evidence="1">
    <location>
        <begin position="270"/>
        <end position="289"/>
    </location>
</feature>
<feature type="transmembrane region" description="Helical" evidence="1">
    <location>
        <begin position="162"/>
        <end position="182"/>
    </location>
</feature>
<dbReference type="EMBL" id="JAACJL010000061">
    <property type="protein sequence ID" value="KAF4609499.1"/>
    <property type="molecule type" value="Genomic_DNA"/>
</dbReference>
<keyword evidence="1" id="KW-0812">Transmembrane</keyword>
<proteinExistence type="predicted"/>
<evidence type="ECO:0000256" key="1">
    <source>
        <dbReference type="SAM" id="Phobius"/>
    </source>
</evidence>
<feature type="transmembrane region" description="Helical" evidence="1">
    <location>
        <begin position="100"/>
        <end position="121"/>
    </location>
</feature>
<gene>
    <name evidence="2" type="ORF">D9613_012281</name>
</gene>
<dbReference type="AlphaFoldDB" id="A0A8H4QEH3"/>
<evidence type="ECO:0000313" key="2">
    <source>
        <dbReference type="EMBL" id="KAF4609499.1"/>
    </source>
</evidence>
<reference evidence="2 3" key="1">
    <citation type="submission" date="2019-12" db="EMBL/GenBank/DDBJ databases">
        <authorList>
            <person name="Floudas D."/>
            <person name="Bentzer J."/>
            <person name="Ahren D."/>
            <person name="Johansson T."/>
            <person name="Persson P."/>
            <person name="Tunlid A."/>
        </authorList>
    </citation>
    <scope>NUCLEOTIDE SEQUENCE [LARGE SCALE GENOMIC DNA]</scope>
    <source>
        <strain evidence="2 3">CBS 102.39</strain>
    </source>
</reference>
<accession>A0A8H4QEH3</accession>
<keyword evidence="1" id="KW-1133">Transmembrane helix</keyword>
<comment type="caution">
    <text evidence="2">The sequence shown here is derived from an EMBL/GenBank/DDBJ whole genome shotgun (WGS) entry which is preliminary data.</text>
</comment>
<dbReference type="Proteomes" id="UP000521872">
    <property type="component" value="Unassembled WGS sequence"/>
</dbReference>
<keyword evidence="1" id="KW-0472">Membrane</keyword>
<feature type="transmembrane region" description="Helical" evidence="1">
    <location>
        <begin position="58"/>
        <end position="80"/>
    </location>
</feature>
<evidence type="ECO:0000313" key="3">
    <source>
        <dbReference type="Proteomes" id="UP000521872"/>
    </source>
</evidence>
<feature type="transmembrane region" description="Helical" evidence="1">
    <location>
        <begin position="197"/>
        <end position="219"/>
    </location>
</feature>
<organism evidence="2 3">
    <name type="scientific">Agrocybe pediades</name>
    <dbReference type="NCBI Taxonomy" id="84607"/>
    <lineage>
        <taxon>Eukaryota</taxon>
        <taxon>Fungi</taxon>
        <taxon>Dikarya</taxon>
        <taxon>Basidiomycota</taxon>
        <taxon>Agaricomycotina</taxon>
        <taxon>Agaricomycetes</taxon>
        <taxon>Agaricomycetidae</taxon>
        <taxon>Agaricales</taxon>
        <taxon>Agaricineae</taxon>
        <taxon>Strophariaceae</taxon>
        <taxon>Agrocybe</taxon>
    </lineage>
</organism>
<keyword evidence="3" id="KW-1185">Reference proteome</keyword>
<feature type="transmembrane region" description="Helical" evidence="1">
    <location>
        <begin position="240"/>
        <end position="258"/>
    </location>
</feature>